<reference evidence="1" key="2">
    <citation type="submission" date="2021-04" db="EMBL/GenBank/DDBJ databases">
        <title>Isolation and characterization of a novel species of the genus Sulfurimonas.</title>
        <authorList>
            <person name="Fukui M."/>
        </authorList>
    </citation>
    <scope>NUCLEOTIDE SEQUENCE</scope>
    <source>
        <strain evidence="1">H1576</strain>
    </source>
</reference>
<proteinExistence type="predicted"/>
<dbReference type="EMBL" id="CP046072">
    <property type="protein sequence ID" value="QSZ41661.1"/>
    <property type="molecule type" value="Genomic_DNA"/>
</dbReference>
<gene>
    <name evidence="1" type="ORF">GJV85_05920</name>
</gene>
<reference evidence="1" key="1">
    <citation type="submission" date="2019-11" db="EMBL/GenBank/DDBJ databases">
        <authorList>
            <person name="Kojima H."/>
        </authorList>
    </citation>
    <scope>NUCLEOTIDE SEQUENCE</scope>
    <source>
        <strain evidence="1">H1576</strain>
    </source>
</reference>
<accession>A0A975GCF4</accession>
<dbReference type="AlphaFoldDB" id="A0A975GCF4"/>
<keyword evidence="2" id="KW-1185">Reference proteome</keyword>
<evidence type="ECO:0000313" key="2">
    <source>
        <dbReference type="Proteomes" id="UP000671852"/>
    </source>
</evidence>
<protein>
    <submittedName>
        <fullName evidence="1">Uncharacterized protein</fullName>
    </submittedName>
</protein>
<dbReference type="Proteomes" id="UP000671852">
    <property type="component" value="Chromosome"/>
</dbReference>
<dbReference type="KEGG" id="saqt:GJV85_05920"/>
<dbReference type="RefSeq" id="WP_207562944.1">
    <property type="nucleotide sequence ID" value="NZ_CP046072.1"/>
</dbReference>
<organism evidence="1 2">
    <name type="scientific">Sulfurimonas aquatica</name>
    <dbReference type="NCBI Taxonomy" id="2672570"/>
    <lineage>
        <taxon>Bacteria</taxon>
        <taxon>Pseudomonadati</taxon>
        <taxon>Campylobacterota</taxon>
        <taxon>Epsilonproteobacteria</taxon>
        <taxon>Campylobacterales</taxon>
        <taxon>Sulfurimonadaceae</taxon>
        <taxon>Sulfurimonas</taxon>
    </lineage>
</organism>
<name>A0A975GCF4_9BACT</name>
<evidence type="ECO:0000313" key="1">
    <source>
        <dbReference type="EMBL" id="QSZ41661.1"/>
    </source>
</evidence>
<sequence length="245" mass="28410">MQIFGKFSTNFDMDYISEHYIYLNDGEDDIIDTKSLENMLKKKRKTVAGTIFLYNPELSPVGYKLSRFLQEEGFDQYDEFVTLNENPMSYVINAGLKNVYPGKLIEIRYLFSYNRADIAPTPIIEEFDADLDKLNSTQLTRYDKTLNYIDIPNIRLSGKFVFFGMGHKYDRHHKAIIAYTRALSAQVQKLDKQILFMHDNNYDADEALDMAYFLLPEATGKAKAKRANGFKEVFSVTPHKVMKII</sequence>